<dbReference type="GO" id="GO:0009927">
    <property type="term" value="F:histidine phosphotransfer kinase activity"/>
    <property type="evidence" value="ECO:0007669"/>
    <property type="project" value="TreeGrafter"/>
</dbReference>
<dbReference type="PROSITE" id="PS50110">
    <property type="entry name" value="RESPONSE_REGULATORY"/>
    <property type="match status" value="1"/>
</dbReference>
<dbReference type="PANTHER" id="PTHR43047:SF72">
    <property type="entry name" value="OSMOSENSING HISTIDINE PROTEIN KINASE SLN1"/>
    <property type="match status" value="1"/>
</dbReference>
<dbReference type="Pfam" id="PF02518">
    <property type="entry name" value="HATPase_c"/>
    <property type="match status" value="1"/>
</dbReference>
<dbReference type="Pfam" id="PF00072">
    <property type="entry name" value="Response_reg"/>
    <property type="match status" value="1"/>
</dbReference>
<evidence type="ECO:0000256" key="2">
    <source>
        <dbReference type="ARBA" id="ARBA00012438"/>
    </source>
</evidence>
<dbReference type="InterPro" id="IPR011006">
    <property type="entry name" value="CheY-like_superfamily"/>
</dbReference>
<feature type="domain" description="Histidine kinase" evidence="7">
    <location>
        <begin position="216"/>
        <end position="390"/>
    </location>
</feature>
<dbReference type="InterPro" id="IPR036890">
    <property type="entry name" value="HATPase_C_sf"/>
</dbReference>
<feature type="region of interest" description="Disordered" evidence="6">
    <location>
        <begin position="884"/>
        <end position="906"/>
    </location>
</feature>
<name>A0A835ZPN3_9STRA</name>
<keyword evidence="4" id="KW-0418">Kinase</keyword>
<keyword evidence="5" id="KW-0597">Phosphoprotein</keyword>
<dbReference type="PANTHER" id="PTHR43047">
    <property type="entry name" value="TWO-COMPONENT HISTIDINE PROTEIN KINASE"/>
    <property type="match status" value="1"/>
</dbReference>
<dbReference type="SUPFAM" id="SSF55785">
    <property type="entry name" value="PYP-like sensor domain (PAS domain)"/>
    <property type="match status" value="1"/>
</dbReference>
<dbReference type="EC" id="2.7.13.3" evidence="2"/>
<dbReference type="InterPro" id="IPR004358">
    <property type="entry name" value="Sig_transdc_His_kin-like_C"/>
</dbReference>
<evidence type="ECO:0000256" key="4">
    <source>
        <dbReference type="ARBA" id="ARBA00022777"/>
    </source>
</evidence>
<dbReference type="InterPro" id="IPR003594">
    <property type="entry name" value="HATPase_dom"/>
</dbReference>
<dbReference type="Proteomes" id="UP000664859">
    <property type="component" value="Unassembled WGS sequence"/>
</dbReference>
<feature type="modified residue" description="4-aspartylphosphate" evidence="5">
    <location>
        <position position="485"/>
    </location>
</feature>
<dbReference type="SUPFAM" id="SSF55874">
    <property type="entry name" value="ATPase domain of HSP90 chaperone/DNA topoisomerase II/histidine kinase"/>
    <property type="match status" value="1"/>
</dbReference>
<keyword evidence="10" id="KW-1185">Reference proteome</keyword>
<comment type="caution">
    <text evidence="9">The sequence shown here is derived from an EMBL/GenBank/DDBJ whole genome shotgun (WGS) entry which is preliminary data.</text>
</comment>
<dbReference type="EMBL" id="JAFCMP010000004">
    <property type="protein sequence ID" value="KAG5192573.1"/>
    <property type="molecule type" value="Genomic_DNA"/>
</dbReference>
<protein>
    <recommendedName>
        <fullName evidence="2">histidine kinase</fullName>
        <ecNumber evidence="2">2.7.13.3</ecNumber>
    </recommendedName>
</protein>
<comment type="catalytic activity">
    <reaction evidence="1">
        <text>ATP + protein L-histidine = ADP + protein N-phospho-L-histidine.</text>
        <dbReference type="EC" id="2.7.13.3"/>
    </reaction>
</comment>
<organism evidence="9 10">
    <name type="scientific">Tribonema minus</name>
    <dbReference type="NCBI Taxonomy" id="303371"/>
    <lineage>
        <taxon>Eukaryota</taxon>
        <taxon>Sar</taxon>
        <taxon>Stramenopiles</taxon>
        <taxon>Ochrophyta</taxon>
        <taxon>PX clade</taxon>
        <taxon>Xanthophyceae</taxon>
        <taxon>Tribonematales</taxon>
        <taxon>Tribonemataceae</taxon>
        <taxon>Tribonema</taxon>
    </lineage>
</organism>
<evidence type="ECO:0000313" key="10">
    <source>
        <dbReference type="Proteomes" id="UP000664859"/>
    </source>
</evidence>
<evidence type="ECO:0000259" key="7">
    <source>
        <dbReference type="PROSITE" id="PS50109"/>
    </source>
</evidence>
<gene>
    <name evidence="9" type="ORF">JKP88DRAFT_351869</name>
</gene>
<dbReference type="OrthoDB" id="194852at2759"/>
<dbReference type="CDD" id="cd17546">
    <property type="entry name" value="REC_hyHK_CKI1_RcsC-like"/>
    <property type="match status" value="1"/>
</dbReference>
<dbReference type="GO" id="GO:0000155">
    <property type="term" value="F:phosphorelay sensor kinase activity"/>
    <property type="evidence" value="ECO:0007669"/>
    <property type="project" value="TreeGrafter"/>
</dbReference>
<dbReference type="Gene3D" id="3.40.50.2300">
    <property type="match status" value="1"/>
</dbReference>
<evidence type="ECO:0000256" key="3">
    <source>
        <dbReference type="ARBA" id="ARBA00022679"/>
    </source>
</evidence>
<evidence type="ECO:0000256" key="6">
    <source>
        <dbReference type="SAM" id="MobiDB-lite"/>
    </source>
</evidence>
<proteinExistence type="predicted"/>
<accession>A0A835ZPN3</accession>
<dbReference type="InterPro" id="IPR035965">
    <property type="entry name" value="PAS-like_dom_sf"/>
</dbReference>
<dbReference type="AlphaFoldDB" id="A0A835ZPN3"/>
<evidence type="ECO:0000259" key="8">
    <source>
        <dbReference type="PROSITE" id="PS50110"/>
    </source>
</evidence>
<dbReference type="InterPro" id="IPR005467">
    <property type="entry name" value="His_kinase_dom"/>
</dbReference>
<dbReference type="SMART" id="SM00448">
    <property type="entry name" value="REC"/>
    <property type="match status" value="1"/>
</dbReference>
<dbReference type="GO" id="GO:0005886">
    <property type="term" value="C:plasma membrane"/>
    <property type="evidence" value="ECO:0007669"/>
    <property type="project" value="TreeGrafter"/>
</dbReference>
<evidence type="ECO:0000256" key="1">
    <source>
        <dbReference type="ARBA" id="ARBA00000085"/>
    </source>
</evidence>
<dbReference type="Gene3D" id="3.30.565.10">
    <property type="entry name" value="Histidine kinase-like ATPase, C-terminal domain"/>
    <property type="match status" value="1"/>
</dbReference>
<feature type="domain" description="Response regulatory" evidence="8">
    <location>
        <begin position="435"/>
        <end position="547"/>
    </location>
</feature>
<evidence type="ECO:0000256" key="5">
    <source>
        <dbReference type="PROSITE-ProRule" id="PRU00169"/>
    </source>
</evidence>
<dbReference type="Gene3D" id="3.30.450.20">
    <property type="entry name" value="PAS domain"/>
    <property type="match status" value="1"/>
</dbReference>
<feature type="region of interest" description="Disordered" evidence="6">
    <location>
        <begin position="735"/>
        <end position="765"/>
    </location>
</feature>
<sequence length="906" mass="94751">MPEPAMDAARVAAAKAALERLTEQRHAGLVHPAEDESFRSDGILKAIDTTKLGCWDLNLDTGEIKWNRHMYWLFDKDWDEPLGYTDGIRRMHPDDVGEVLARVESGKAGARYDAQYRVACIKDYTKADGTRSMVGTVMDITELKNMQDREAEHVVLKKTLEAGILSNTQTLISMTANLGPDQLQGGPADTPHTNRADVVRSTLDDLLECAHHQLMVINDLLDYEMVTTAAASKVARPREVVDIDAMAASVSRIFSSSARNKMVKLVHNVPHVHRMINTDEQAVKRILMNFVSNAVKFTDEGSVTVEIALDIDKCELKMVVSDTGRGIPDEFRDLLFHTMGLTTTNTDYVSGSGLGLAICKSLADGLGGSVSFHDNAPRGTVMICTLPLQPEDLCLSTSTASADVPEHPVSLAELRRNSLNVAGATGALGALRRSRVLVAEDNRINCKVLRRMLEGECADLKMVNDGAAAVDQFEHDGPFDVCILDVHMPKMGGKEAAARIRQLASSVPIIFLTGKCNDHTFLKRMCEAMIAEDLDTAAAAAATAAAAAAAMPDSAPAGALTTTAPELETSIETAPEQAMVGSSSTGNAAWSAASVSTDTWSAAVAVLAAAAAVAILSSPTAAAAAAAATAAAAADGADDNHRLQASQVLQQCSEADLGGVPATAAVAGADVRETASVFQEPAGEESVLNGPVTAAALSSRGSAAALNGVAAAAPALPPSTAEVLASTATASAEQSGGMCPWQKEQPQASNGTRALASAAAQEDQERLQLPLADGSDAAAASMPSAQHARLHRVLRQLRSGSLLRHKRERPAPPPPPPGNHAACRSCAAADAATDGCSSGGGSIHAPHHSAADASAAAAAAIVPAQSPSRPARQRVLALWKWRQRRPPQDFGSAAQHAGDGVPSQTA</sequence>
<keyword evidence="3" id="KW-0808">Transferase</keyword>
<evidence type="ECO:0000313" key="9">
    <source>
        <dbReference type="EMBL" id="KAG5192573.1"/>
    </source>
</evidence>
<dbReference type="PRINTS" id="PR00344">
    <property type="entry name" value="BCTRLSENSOR"/>
</dbReference>
<dbReference type="InterPro" id="IPR001789">
    <property type="entry name" value="Sig_transdc_resp-reg_receiver"/>
</dbReference>
<dbReference type="SUPFAM" id="SSF52172">
    <property type="entry name" value="CheY-like"/>
    <property type="match status" value="1"/>
</dbReference>
<feature type="region of interest" description="Disordered" evidence="6">
    <location>
        <begin position="800"/>
        <end position="823"/>
    </location>
</feature>
<reference evidence="9" key="1">
    <citation type="submission" date="2021-02" db="EMBL/GenBank/DDBJ databases">
        <title>First Annotated Genome of the Yellow-green Alga Tribonema minus.</title>
        <authorList>
            <person name="Mahan K.M."/>
        </authorList>
    </citation>
    <scope>NUCLEOTIDE SEQUENCE</scope>
    <source>
        <strain evidence="9">UTEX B ZZ1240</strain>
    </source>
</reference>
<dbReference type="PROSITE" id="PS50109">
    <property type="entry name" value="HIS_KIN"/>
    <property type="match status" value="1"/>
</dbReference>
<dbReference type="SMART" id="SM00387">
    <property type="entry name" value="HATPase_c"/>
    <property type="match status" value="1"/>
</dbReference>